<sequence length="1258" mass="138593">MSEDSDSKLYCFSVGASGCSSVAQLHRLSAYGQARPSLGLPSEGSDSSGQDPQSSPCNIRKNAHSRMLPEEDMEIKSSGSSGSGTESHGNESHGNDSNGNESHSHESLGSSNGNSKDSALLESSGSHKSSNSHSPSPPSSSNAFSLLSSEQDNPSTSGCSSQESAKAKTQKEVIKTLKELKRHLPEEKRHNNKSTTLNTLKYALRCVKQVEANEEYYQLLMINDSQPSGLDVSSYTIEEIDSITSEYTLKNNDIFAVVVSLITGRIIYISDQAASILNCKRDVFTESKFVEFLTPQDVSVFYSFTTPYRLPSWSMCTGAESSPPDCIQEKSFFCRISGGKENEGDLRYYPFRMTPYLMKVQDTRHSEDQFCCLLLAERVHSGYDAPRIPTDKRIFTTTHTPTCVFQDVDERAVPLLGYLPQDLIGTQILLHLHPNDRPMMLAIHRKIVQHAGQPFDHSSLRFCAQNGEYIILDTSWSSFVNPWSRKVSFVIGKHKVHVFMSPLTEQIHRLLLQSVHTSGSSGYSSLNSNDHLLSLTCSSESLSNDNGSKLQPEEGERSFQEICKGIHRQKSQEQQSAKSDCKKLNKEKNQPVVRVKDSVPSVNRRGAKMEDSRDPFQDELALNYQGVYSYQQISCLDSVIRYLESCNIPVTMKRKCQSSSNTTSSNSDEDRQKGPTSMQVSGEPVLLKDQSALSARDDPDKKSTNATTAVVGTQLPLSVPNKPESVVSITSQCSYSSTIVHVGDKKPQPESGTVNPGAPPCVVSPPSQGKESYRKLGLTKEVLAAHTQKEEQLFLYRFKDHCGLDALKPKCSQCLEAQGGEIRSNARLVTQPGRQERPPAELPPRRGPRKKKSKSKRAKRITSTENKAVKQALPQPPQPKQVLKHPAGPPPDASQSFPPTVHPSMLQGMPLQLYPTVSPSSPHTEATPQGFMGAQNSPFAPMMAPIVAFLMPNYMYPAMASGHLLPFQPVVHAGDTPTHMQPAGQAAFLGQCNPTPQPVPGNHNQLNSSNSFAPLAGYITPSFYFPSPSETPKPQAEMLSRSSTPESVEAGSEASPPLFQSRCSSPLNLLELELSVDRQDNPGLTSGGQGSHMTERERGGTICQAKERDLKRVKKSFFFFYVLRQPSLSLLGPPGPLYFEGTSSVYERLSWDKVWSRLWAWSDENVLAEDKEKLRLLQKCQPRFSEEQRKELVDVHPWMKKGGLPKAIDIKGCSCCDNTSEAAQEVGLPELDLSDAETRELSCLQTSIEDPLNSSDKS</sequence>
<evidence type="ECO:0000256" key="3">
    <source>
        <dbReference type="ARBA" id="ARBA00022490"/>
    </source>
</evidence>
<dbReference type="InterPro" id="IPR035965">
    <property type="entry name" value="PAS-like_dom_sf"/>
</dbReference>
<evidence type="ECO:0000256" key="5">
    <source>
        <dbReference type="ARBA" id="ARBA00023015"/>
    </source>
</evidence>
<dbReference type="GO" id="GO:0032922">
    <property type="term" value="P:circadian regulation of gene expression"/>
    <property type="evidence" value="ECO:0007669"/>
    <property type="project" value="TreeGrafter"/>
</dbReference>
<dbReference type="Pfam" id="PF23170">
    <property type="entry name" value="bHLH_PER"/>
    <property type="match status" value="1"/>
</dbReference>
<name>A0A8C7ZPW7_9TELE</name>
<keyword evidence="5" id="KW-0805">Transcription regulation</keyword>
<evidence type="ECO:0000256" key="7">
    <source>
        <dbReference type="ARBA" id="ARBA00023163"/>
    </source>
</evidence>
<evidence type="ECO:0000313" key="14">
    <source>
        <dbReference type="Proteomes" id="UP000694383"/>
    </source>
</evidence>
<dbReference type="InterPro" id="IPR050760">
    <property type="entry name" value="Period_circadian_regulator"/>
</dbReference>
<feature type="compositionally biased region" description="Polar residues" evidence="11">
    <location>
        <begin position="151"/>
        <end position="164"/>
    </location>
</feature>
<evidence type="ECO:0000256" key="4">
    <source>
        <dbReference type="ARBA" id="ARBA00022737"/>
    </source>
</evidence>
<evidence type="ECO:0000256" key="11">
    <source>
        <dbReference type="SAM" id="MobiDB-lite"/>
    </source>
</evidence>
<feature type="region of interest" description="Disordered" evidence="11">
    <location>
        <begin position="1026"/>
        <end position="1059"/>
    </location>
</feature>
<evidence type="ECO:0000256" key="8">
    <source>
        <dbReference type="ARBA" id="ARBA00023242"/>
    </source>
</evidence>
<evidence type="ECO:0000256" key="2">
    <source>
        <dbReference type="ARBA" id="ARBA00004496"/>
    </source>
</evidence>
<feature type="region of interest" description="Disordered" evidence="11">
    <location>
        <begin position="568"/>
        <end position="591"/>
    </location>
</feature>
<dbReference type="Ensembl" id="ENSOSIT00000048366.1">
    <property type="protein sequence ID" value="ENSOSIP00000046001.1"/>
    <property type="gene ID" value="ENSOSIG00000021669.1"/>
</dbReference>
<feature type="compositionally biased region" description="Polar residues" evidence="11">
    <location>
        <begin position="95"/>
        <end position="117"/>
    </location>
</feature>
<dbReference type="FunFam" id="3.30.450.20:FF:000013">
    <property type="entry name" value="Period circadian protein homolog 2"/>
    <property type="match status" value="1"/>
</dbReference>
<feature type="compositionally biased region" description="Basic and acidic residues" evidence="11">
    <location>
        <begin position="579"/>
        <end position="591"/>
    </location>
</feature>
<feature type="region of interest" description="Disordered" evidence="11">
    <location>
        <begin position="743"/>
        <end position="768"/>
    </location>
</feature>
<dbReference type="InterPro" id="IPR022728">
    <property type="entry name" value="Period_circadian-like_C"/>
</dbReference>
<dbReference type="CDD" id="cd00130">
    <property type="entry name" value="PAS"/>
    <property type="match status" value="1"/>
</dbReference>
<dbReference type="Pfam" id="PF12114">
    <property type="entry name" value="Period_C"/>
    <property type="match status" value="1"/>
</dbReference>
<dbReference type="GO" id="GO:0005634">
    <property type="term" value="C:nucleus"/>
    <property type="evidence" value="ECO:0007669"/>
    <property type="project" value="UniProtKB-SubCell"/>
</dbReference>
<dbReference type="GO" id="GO:0001222">
    <property type="term" value="F:transcription corepressor binding"/>
    <property type="evidence" value="ECO:0007669"/>
    <property type="project" value="TreeGrafter"/>
</dbReference>
<evidence type="ECO:0000259" key="12">
    <source>
        <dbReference type="PROSITE" id="PS50112"/>
    </source>
</evidence>
<feature type="region of interest" description="Disordered" evidence="11">
    <location>
        <begin position="34"/>
        <end position="171"/>
    </location>
</feature>
<feature type="domain" description="PAS" evidence="12">
    <location>
        <begin position="408"/>
        <end position="451"/>
    </location>
</feature>
<feature type="region of interest" description="Disordered" evidence="11">
    <location>
        <begin position="1076"/>
        <end position="1099"/>
    </location>
</feature>
<reference evidence="13" key="2">
    <citation type="submission" date="2025-09" db="UniProtKB">
        <authorList>
            <consortium name="Ensembl"/>
        </authorList>
    </citation>
    <scope>IDENTIFICATION</scope>
</reference>
<organism evidence="13 14">
    <name type="scientific">Oryzias sinensis</name>
    <name type="common">Chinese medaka</name>
    <dbReference type="NCBI Taxonomy" id="183150"/>
    <lineage>
        <taxon>Eukaryota</taxon>
        <taxon>Metazoa</taxon>
        <taxon>Chordata</taxon>
        <taxon>Craniata</taxon>
        <taxon>Vertebrata</taxon>
        <taxon>Euteleostomi</taxon>
        <taxon>Actinopterygii</taxon>
        <taxon>Neopterygii</taxon>
        <taxon>Teleostei</taxon>
        <taxon>Neoteleostei</taxon>
        <taxon>Acanthomorphata</taxon>
        <taxon>Ovalentaria</taxon>
        <taxon>Atherinomorphae</taxon>
        <taxon>Beloniformes</taxon>
        <taxon>Adrianichthyidae</taxon>
        <taxon>Oryziinae</taxon>
        <taxon>Oryzias</taxon>
    </lineage>
</organism>
<evidence type="ECO:0000313" key="13">
    <source>
        <dbReference type="Ensembl" id="ENSOSIP00000046001.1"/>
    </source>
</evidence>
<dbReference type="PANTHER" id="PTHR11269:SF9">
    <property type="entry name" value="PERIOD CIRCADIAN PROTEIN HOMOLOG 2"/>
    <property type="match status" value="1"/>
</dbReference>
<dbReference type="GO" id="GO:0043153">
    <property type="term" value="P:entrainment of circadian clock by photoperiod"/>
    <property type="evidence" value="ECO:0007669"/>
    <property type="project" value="TreeGrafter"/>
</dbReference>
<evidence type="ECO:0000256" key="1">
    <source>
        <dbReference type="ARBA" id="ARBA00004123"/>
    </source>
</evidence>
<feature type="region of interest" description="Disordered" evidence="11">
    <location>
        <begin position="825"/>
        <end position="932"/>
    </location>
</feature>
<proteinExistence type="predicted"/>
<dbReference type="Gene3D" id="3.30.450.20">
    <property type="entry name" value="PAS domain"/>
    <property type="match status" value="2"/>
</dbReference>
<dbReference type="InterPro" id="IPR000014">
    <property type="entry name" value="PAS"/>
</dbReference>
<feature type="compositionally biased region" description="Basic residues" evidence="11">
    <location>
        <begin position="846"/>
        <end position="860"/>
    </location>
</feature>
<evidence type="ECO:0000256" key="10">
    <source>
        <dbReference type="ARBA" id="ARBA00042893"/>
    </source>
</evidence>
<feature type="region of interest" description="Disordered" evidence="11">
    <location>
        <begin position="653"/>
        <end position="686"/>
    </location>
</feature>
<dbReference type="GeneTree" id="ENSGT00940000156342"/>
<dbReference type="Pfam" id="PF21353">
    <property type="entry name" value="Per3-like_PAS-A"/>
    <property type="match status" value="1"/>
</dbReference>
<dbReference type="InterPro" id="IPR048814">
    <property type="entry name" value="Per1-3_PAS-A"/>
</dbReference>
<dbReference type="GO" id="GO:0000976">
    <property type="term" value="F:transcription cis-regulatory region binding"/>
    <property type="evidence" value="ECO:0007669"/>
    <property type="project" value="TreeGrafter"/>
</dbReference>
<dbReference type="SMART" id="SM00091">
    <property type="entry name" value="PAS"/>
    <property type="match status" value="2"/>
</dbReference>
<keyword evidence="7" id="KW-0804">Transcription</keyword>
<feature type="compositionally biased region" description="Polar residues" evidence="11">
    <location>
        <begin position="915"/>
        <end position="927"/>
    </location>
</feature>
<dbReference type="Proteomes" id="UP000694383">
    <property type="component" value="Unplaced"/>
</dbReference>
<keyword evidence="3" id="KW-0963">Cytoplasm</keyword>
<keyword evidence="8" id="KW-0539">Nucleus</keyword>
<feature type="compositionally biased region" description="Low complexity" evidence="11">
    <location>
        <begin position="77"/>
        <end position="87"/>
    </location>
</feature>
<dbReference type="PROSITE" id="PS50112">
    <property type="entry name" value="PAS"/>
    <property type="match status" value="1"/>
</dbReference>
<dbReference type="GO" id="GO:0005737">
    <property type="term" value="C:cytoplasm"/>
    <property type="evidence" value="ECO:0007669"/>
    <property type="project" value="UniProtKB-SubCell"/>
</dbReference>
<dbReference type="InterPro" id="IPR013655">
    <property type="entry name" value="PAS_fold_3"/>
</dbReference>
<dbReference type="InterPro" id="IPR057310">
    <property type="entry name" value="PER1-3_bHLH"/>
</dbReference>
<feature type="compositionally biased region" description="Low complexity" evidence="11">
    <location>
        <begin position="44"/>
        <end position="56"/>
    </location>
</feature>
<comment type="subcellular location">
    <subcellularLocation>
        <location evidence="2">Cytoplasm</location>
    </subcellularLocation>
    <subcellularLocation>
        <location evidence="1">Nucleus</location>
    </subcellularLocation>
</comment>
<dbReference type="GO" id="GO:0000122">
    <property type="term" value="P:negative regulation of transcription by RNA polymerase II"/>
    <property type="evidence" value="ECO:0007669"/>
    <property type="project" value="TreeGrafter"/>
</dbReference>
<evidence type="ECO:0000256" key="6">
    <source>
        <dbReference type="ARBA" id="ARBA00023108"/>
    </source>
</evidence>
<dbReference type="Pfam" id="PF08447">
    <property type="entry name" value="PAS_3"/>
    <property type="match status" value="1"/>
</dbReference>
<keyword evidence="14" id="KW-1185">Reference proteome</keyword>
<evidence type="ECO:0000256" key="9">
    <source>
        <dbReference type="ARBA" id="ARBA00039684"/>
    </source>
</evidence>
<dbReference type="PANTHER" id="PTHR11269">
    <property type="entry name" value="PERIOD CIRCADIAN PROTEIN"/>
    <property type="match status" value="1"/>
</dbReference>
<keyword evidence="4" id="KW-0677">Repeat</keyword>
<reference evidence="13" key="1">
    <citation type="submission" date="2025-08" db="UniProtKB">
        <authorList>
            <consortium name="Ensembl"/>
        </authorList>
    </citation>
    <scope>IDENTIFICATION</scope>
</reference>
<protein>
    <recommendedName>
        <fullName evidence="9">Period circadian protein homolog 2</fullName>
    </recommendedName>
    <alternativeName>
        <fullName evidence="10">Circadian clock protein PERIOD 2</fullName>
    </alternativeName>
</protein>
<feature type="compositionally biased region" description="Low complexity" evidence="11">
    <location>
        <begin position="118"/>
        <end position="150"/>
    </location>
</feature>
<keyword evidence="6" id="KW-0090">Biological rhythms</keyword>
<dbReference type="AlphaFoldDB" id="A0A8C7ZPW7"/>
<accession>A0A8C7ZPW7</accession>
<dbReference type="SUPFAM" id="SSF55785">
    <property type="entry name" value="PYP-like sensor domain (PAS domain)"/>
    <property type="match status" value="1"/>
</dbReference>